<evidence type="ECO:0000313" key="20">
    <source>
        <dbReference type="Proteomes" id="UP000799438"/>
    </source>
</evidence>
<dbReference type="AlphaFoldDB" id="A0A6A6BHD1"/>
<dbReference type="InterPro" id="IPR001131">
    <property type="entry name" value="Peptidase_M24B_aminopep-P_CS"/>
</dbReference>
<evidence type="ECO:0000313" key="19">
    <source>
        <dbReference type="EMBL" id="KAF2142853.1"/>
    </source>
</evidence>
<evidence type="ECO:0000256" key="13">
    <source>
        <dbReference type="ARBA" id="ARBA00030849"/>
    </source>
</evidence>
<dbReference type="EMBL" id="ML995483">
    <property type="protein sequence ID" value="KAF2142853.1"/>
    <property type="molecule type" value="Genomic_DNA"/>
</dbReference>
<dbReference type="Gene3D" id="3.40.350.10">
    <property type="entry name" value="Creatinase/prolidase N-terminal domain"/>
    <property type="match status" value="2"/>
</dbReference>
<dbReference type="GO" id="GO:0070006">
    <property type="term" value="F:metalloaminopeptidase activity"/>
    <property type="evidence" value="ECO:0007669"/>
    <property type="project" value="InterPro"/>
</dbReference>
<evidence type="ECO:0000256" key="7">
    <source>
        <dbReference type="ARBA" id="ARBA00022438"/>
    </source>
</evidence>
<dbReference type="InterPro" id="IPR050422">
    <property type="entry name" value="X-Pro_aminopeptidase_P"/>
</dbReference>
<comment type="catalytic activity">
    <reaction evidence="1">
        <text>Release of any N-terminal amino acid, including proline, that is linked to proline, even from a dipeptide or tripeptide.</text>
        <dbReference type="EC" id="3.4.11.9"/>
    </reaction>
</comment>
<evidence type="ECO:0000256" key="9">
    <source>
        <dbReference type="ARBA" id="ARBA00022723"/>
    </source>
</evidence>
<protein>
    <recommendedName>
        <fullName evidence="6">Probable Xaa-Pro aminopeptidase P</fullName>
        <ecNumber evidence="5">3.4.11.9</ecNumber>
    </recommendedName>
    <alternativeName>
        <fullName evidence="13">Aminoacylproline aminopeptidase</fullName>
    </alternativeName>
    <alternativeName>
        <fullName evidence="14">Prolidase</fullName>
    </alternativeName>
</protein>
<sequence>MVTVNTTERLAHLRQLMRDRKIDVYIVPSEDSHQSEYIAPCDARREFISGFSGSAGTAVITLDKAALATDGRYFNQAEKQLDSNWELLKQGLQDVPTWQEWTAEQSEGGKTAGVDPSVVTASDARKLKDKIKKKGGEGLTAVKENLIDIVWGNAKPPRPNEKVQVQPYEYAGKEVSEKIKELREELSKRKSAGFVVSMLDEVAWFFNLRGNDIPYNPVFFSYAVVTPTAATLYVNDSKLPQEVKKHLGDSITIRPYDTIFTDVEALSKETASTNPQEEANAAPQKYLVSNKASWALVEALGGEKKVDEVRSPIGDAKAIKNAIEMEGMRACHIRDGAALIEYFAWLEDQLINKGEKLDEVQAADKLEAVRSKHDRFVGLSFDTISSTGANAAVIHYKPEPGNCSVIDPKAVYLCDSGAQYLDGTTDTTRTLHFGEPTEMEKKAYTLVLKGNIALERAKFPKGTSGFALDSLARQFLWAEGLDYRHGTGHGVGSFLNVHEGPIGIGTRVQYSEIALAVGNVISDEPGYYEDGNFGIRIENIIMVREAETTHKFGDKPYLGFEHVTMVPMCRKLIDETLLTPDEKKWLNSYHAEVKEKTKHFFESSGDATTLKWLERETQPY</sequence>
<dbReference type="PROSITE" id="PS00491">
    <property type="entry name" value="PROLINE_PEPTIDASE"/>
    <property type="match status" value="1"/>
</dbReference>
<feature type="domain" description="Peptidase M24 C-terminal" evidence="18">
    <location>
        <begin position="556"/>
        <end position="619"/>
    </location>
</feature>
<evidence type="ECO:0000256" key="15">
    <source>
        <dbReference type="RuleBase" id="RU000590"/>
    </source>
</evidence>
<evidence type="ECO:0000256" key="1">
    <source>
        <dbReference type="ARBA" id="ARBA00001424"/>
    </source>
</evidence>
<dbReference type="Pfam" id="PF00557">
    <property type="entry name" value="Peptidase_M24"/>
    <property type="match status" value="1"/>
</dbReference>
<evidence type="ECO:0000259" key="18">
    <source>
        <dbReference type="Pfam" id="PF16188"/>
    </source>
</evidence>
<dbReference type="Proteomes" id="UP000799438">
    <property type="component" value="Unassembled WGS sequence"/>
</dbReference>
<accession>A0A6A6BHD1</accession>
<dbReference type="GeneID" id="54294273"/>
<evidence type="ECO:0000259" key="17">
    <source>
        <dbReference type="Pfam" id="PF01321"/>
    </source>
</evidence>
<dbReference type="GO" id="GO:0006508">
    <property type="term" value="P:proteolysis"/>
    <property type="evidence" value="ECO:0007669"/>
    <property type="project" value="UniProtKB-KW"/>
</dbReference>
<comment type="cofactor">
    <cofactor evidence="2">
        <name>Mn(2+)</name>
        <dbReference type="ChEBI" id="CHEBI:29035"/>
    </cofactor>
</comment>
<dbReference type="RefSeq" id="XP_033398565.1">
    <property type="nucleotide sequence ID" value="XM_033536777.1"/>
</dbReference>
<gene>
    <name evidence="19" type="ORF">K452DRAFT_225788</name>
</gene>
<evidence type="ECO:0000256" key="3">
    <source>
        <dbReference type="ARBA" id="ARBA00002443"/>
    </source>
</evidence>
<dbReference type="Pfam" id="PF01321">
    <property type="entry name" value="Creatinase_N"/>
    <property type="match status" value="1"/>
</dbReference>
<keyword evidence="8" id="KW-0645">Protease</keyword>
<dbReference type="GO" id="GO:0046872">
    <property type="term" value="F:metal ion binding"/>
    <property type="evidence" value="ECO:0007669"/>
    <property type="project" value="UniProtKB-KW"/>
</dbReference>
<proteinExistence type="inferred from homology"/>
<evidence type="ECO:0000256" key="11">
    <source>
        <dbReference type="ARBA" id="ARBA00023049"/>
    </source>
</evidence>
<dbReference type="EC" id="3.4.11.9" evidence="5"/>
<evidence type="ECO:0000256" key="4">
    <source>
        <dbReference type="ARBA" id="ARBA00008766"/>
    </source>
</evidence>
<dbReference type="InterPro" id="IPR000587">
    <property type="entry name" value="Creatinase_N"/>
</dbReference>
<name>A0A6A6BHD1_9PEZI</name>
<keyword evidence="7" id="KW-0031">Aminopeptidase</keyword>
<dbReference type="Pfam" id="PF16188">
    <property type="entry name" value="Peptidase_M24_C"/>
    <property type="match status" value="1"/>
</dbReference>
<dbReference type="CDD" id="cd01085">
    <property type="entry name" value="APP"/>
    <property type="match status" value="1"/>
</dbReference>
<evidence type="ECO:0000259" key="16">
    <source>
        <dbReference type="Pfam" id="PF00557"/>
    </source>
</evidence>
<evidence type="ECO:0000256" key="6">
    <source>
        <dbReference type="ARBA" id="ARBA00020658"/>
    </source>
</evidence>
<organism evidence="19 20">
    <name type="scientific">Aplosporella prunicola CBS 121167</name>
    <dbReference type="NCBI Taxonomy" id="1176127"/>
    <lineage>
        <taxon>Eukaryota</taxon>
        <taxon>Fungi</taxon>
        <taxon>Dikarya</taxon>
        <taxon>Ascomycota</taxon>
        <taxon>Pezizomycotina</taxon>
        <taxon>Dothideomycetes</taxon>
        <taxon>Dothideomycetes incertae sedis</taxon>
        <taxon>Botryosphaeriales</taxon>
        <taxon>Aplosporellaceae</taxon>
        <taxon>Aplosporella</taxon>
    </lineage>
</organism>
<feature type="domain" description="Creatinase N-terminal" evidence="17">
    <location>
        <begin position="9"/>
        <end position="133"/>
    </location>
</feature>
<dbReference type="InterPro" id="IPR029149">
    <property type="entry name" value="Creatin/AminoP/Spt16_N"/>
</dbReference>
<comment type="function">
    <text evidence="3">Catalyzes the removal of a penultimate prolyl residue from the N-termini of peptides.</text>
</comment>
<evidence type="ECO:0000256" key="2">
    <source>
        <dbReference type="ARBA" id="ARBA00001936"/>
    </source>
</evidence>
<evidence type="ECO:0000256" key="14">
    <source>
        <dbReference type="ARBA" id="ARBA00032413"/>
    </source>
</evidence>
<evidence type="ECO:0000256" key="10">
    <source>
        <dbReference type="ARBA" id="ARBA00022801"/>
    </source>
</evidence>
<evidence type="ECO:0000256" key="8">
    <source>
        <dbReference type="ARBA" id="ARBA00022670"/>
    </source>
</evidence>
<dbReference type="FunFam" id="3.90.230.10:FF:000007">
    <property type="entry name" value="Xaa-Pro aminopeptidase P"/>
    <property type="match status" value="1"/>
</dbReference>
<dbReference type="SUPFAM" id="SSF55920">
    <property type="entry name" value="Creatinase/aminopeptidase"/>
    <property type="match status" value="1"/>
</dbReference>
<comment type="similarity">
    <text evidence="4 15">Belongs to the peptidase M24B family.</text>
</comment>
<dbReference type="InterPro" id="IPR036005">
    <property type="entry name" value="Creatinase/aminopeptidase-like"/>
</dbReference>
<dbReference type="FunFam" id="3.40.350.10:FF:000010">
    <property type="entry name" value="Probable Xaa-Pro aminopeptidase P"/>
    <property type="match status" value="1"/>
</dbReference>
<keyword evidence="9 15" id="KW-0479">Metal-binding</keyword>
<dbReference type="PANTHER" id="PTHR43763:SF6">
    <property type="entry name" value="XAA-PRO AMINOPEPTIDASE 1"/>
    <property type="match status" value="1"/>
</dbReference>
<dbReference type="InterPro" id="IPR032416">
    <property type="entry name" value="Peptidase_M24_C"/>
</dbReference>
<dbReference type="SUPFAM" id="SSF53092">
    <property type="entry name" value="Creatinase/prolidase N-terminal domain"/>
    <property type="match status" value="1"/>
</dbReference>
<keyword evidence="12" id="KW-0464">Manganese</keyword>
<evidence type="ECO:0000256" key="12">
    <source>
        <dbReference type="ARBA" id="ARBA00023211"/>
    </source>
</evidence>
<dbReference type="OrthoDB" id="9995434at2759"/>
<keyword evidence="10" id="KW-0378">Hydrolase</keyword>
<dbReference type="InterPro" id="IPR000994">
    <property type="entry name" value="Pept_M24"/>
</dbReference>
<dbReference type="Gene3D" id="3.90.230.10">
    <property type="entry name" value="Creatinase/methionine aminopeptidase superfamily"/>
    <property type="match status" value="1"/>
</dbReference>
<dbReference type="GO" id="GO:0005737">
    <property type="term" value="C:cytoplasm"/>
    <property type="evidence" value="ECO:0007669"/>
    <property type="project" value="UniProtKB-ARBA"/>
</dbReference>
<keyword evidence="11" id="KW-0482">Metalloprotease</keyword>
<keyword evidence="20" id="KW-1185">Reference proteome</keyword>
<evidence type="ECO:0000256" key="5">
    <source>
        <dbReference type="ARBA" id="ARBA00012574"/>
    </source>
</evidence>
<dbReference type="InterPro" id="IPR033740">
    <property type="entry name" value="Pept_M24B"/>
</dbReference>
<feature type="domain" description="Peptidase M24" evidence="16">
    <location>
        <begin position="326"/>
        <end position="545"/>
    </location>
</feature>
<dbReference type="PANTHER" id="PTHR43763">
    <property type="entry name" value="XAA-PRO AMINOPEPTIDASE 1"/>
    <property type="match status" value="1"/>
</dbReference>
<dbReference type="FunFam" id="3.40.350.10:FF:000003">
    <property type="entry name" value="Xaa-pro aminopeptidase P"/>
    <property type="match status" value="1"/>
</dbReference>
<dbReference type="Pfam" id="PF16189">
    <property type="entry name" value="Creatinase_N_2"/>
    <property type="match status" value="1"/>
</dbReference>
<reference evidence="19" key="1">
    <citation type="journal article" date="2020" name="Stud. Mycol.">
        <title>101 Dothideomycetes genomes: a test case for predicting lifestyles and emergence of pathogens.</title>
        <authorList>
            <person name="Haridas S."/>
            <person name="Albert R."/>
            <person name="Binder M."/>
            <person name="Bloem J."/>
            <person name="Labutti K."/>
            <person name="Salamov A."/>
            <person name="Andreopoulos B."/>
            <person name="Baker S."/>
            <person name="Barry K."/>
            <person name="Bills G."/>
            <person name="Bluhm B."/>
            <person name="Cannon C."/>
            <person name="Castanera R."/>
            <person name="Culley D."/>
            <person name="Daum C."/>
            <person name="Ezra D."/>
            <person name="Gonzalez J."/>
            <person name="Henrissat B."/>
            <person name="Kuo A."/>
            <person name="Liang C."/>
            <person name="Lipzen A."/>
            <person name="Lutzoni F."/>
            <person name="Magnuson J."/>
            <person name="Mondo S."/>
            <person name="Nolan M."/>
            <person name="Ohm R."/>
            <person name="Pangilinan J."/>
            <person name="Park H.-J."/>
            <person name="Ramirez L."/>
            <person name="Alfaro M."/>
            <person name="Sun H."/>
            <person name="Tritt A."/>
            <person name="Yoshinaga Y."/>
            <person name="Zwiers L.-H."/>
            <person name="Turgeon B."/>
            <person name="Goodwin S."/>
            <person name="Spatafora J."/>
            <person name="Crous P."/>
            <person name="Grigoriev I."/>
        </authorList>
    </citation>
    <scope>NUCLEOTIDE SEQUENCE</scope>
    <source>
        <strain evidence="19">CBS 121167</strain>
    </source>
</reference>